<keyword evidence="8" id="KW-0833">Ubl conjugation pathway</keyword>
<feature type="transmembrane region" description="Helical" evidence="13">
    <location>
        <begin position="119"/>
        <end position="139"/>
    </location>
</feature>
<feature type="transmembrane region" description="Helical" evidence="13">
    <location>
        <begin position="219"/>
        <end position="237"/>
    </location>
</feature>
<name>A0A1Q3CZD4_CEPFO</name>
<proteinExistence type="predicted"/>
<evidence type="ECO:0000256" key="13">
    <source>
        <dbReference type="SAM" id="Phobius"/>
    </source>
</evidence>
<dbReference type="Proteomes" id="UP000187406">
    <property type="component" value="Unassembled WGS sequence"/>
</dbReference>
<dbReference type="SUPFAM" id="SSF57850">
    <property type="entry name" value="RING/U-box"/>
    <property type="match status" value="1"/>
</dbReference>
<dbReference type="InterPro" id="IPR013083">
    <property type="entry name" value="Znf_RING/FYVE/PHD"/>
</dbReference>
<evidence type="ECO:0000313" key="16">
    <source>
        <dbReference type="Proteomes" id="UP000187406"/>
    </source>
</evidence>
<dbReference type="EMBL" id="BDDD01003614">
    <property type="protein sequence ID" value="GAV85579.1"/>
    <property type="molecule type" value="Genomic_DNA"/>
</dbReference>
<dbReference type="STRING" id="3775.A0A1Q3CZD4"/>
<evidence type="ECO:0000256" key="2">
    <source>
        <dbReference type="ARBA" id="ARBA00004141"/>
    </source>
</evidence>
<comment type="caution">
    <text evidence="15">The sequence shown here is derived from an EMBL/GenBank/DDBJ whole genome shotgun (WGS) entry which is preliminary data.</text>
</comment>
<dbReference type="PANTHER" id="PTHR45977:SF42">
    <property type="entry name" value="RING_U-BOX SUPERFAMILY PROTEIN"/>
    <property type="match status" value="1"/>
</dbReference>
<dbReference type="GO" id="GO:0006511">
    <property type="term" value="P:ubiquitin-dependent protein catabolic process"/>
    <property type="evidence" value="ECO:0007669"/>
    <property type="project" value="TreeGrafter"/>
</dbReference>
<sequence length="380" mass="43119">MHATNPPSADAVDRSPLLTHSLADHLLRSRRLLRRPPRPFSAVASRLLWRASSRRLMFRGPSVTVRETVTEQLRPRQGSWAYSMTVTVLDVMWNLAFVAVAVVVLGMSSEEKPRVPLRLWVFGYELQCLIHVVCVVVDYKRRRQGSSFLEEEEVGSGDFISLGPDSQEEYQNEQTSNENDTRIVKYLEVANTLFSFIWWIIGFYWVTVGGQTLTHDSPLLYWLCVTFLAFDVFFVVICVVVAGFIGIAVCCCLPCIIAILYTLTDGQEGATKEDIDCLPKYKFRRISDFEKANCEIEESVGGIMTECNTDMPIEQVLSEEDAECRVCLSAYDDDTELRELPCCHHFHCTCIDKWLSINAICPLCKFNILKSGDQSGHEEV</sequence>
<dbReference type="FunCoup" id="A0A1Q3CZD4">
    <property type="interactions" value="37"/>
</dbReference>
<organism evidence="15 16">
    <name type="scientific">Cephalotus follicularis</name>
    <name type="common">Albany pitcher plant</name>
    <dbReference type="NCBI Taxonomy" id="3775"/>
    <lineage>
        <taxon>Eukaryota</taxon>
        <taxon>Viridiplantae</taxon>
        <taxon>Streptophyta</taxon>
        <taxon>Embryophyta</taxon>
        <taxon>Tracheophyta</taxon>
        <taxon>Spermatophyta</taxon>
        <taxon>Magnoliopsida</taxon>
        <taxon>eudicotyledons</taxon>
        <taxon>Gunneridae</taxon>
        <taxon>Pentapetalae</taxon>
        <taxon>rosids</taxon>
        <taxon>fabids</taxon>
        <taxon>Oxalidales</taxon>
        <taxon>Cephalotaceae</taxon>
        <taxon>Cephalotus</taxon>
    </lineage>
</organism>
<keyword evidence="16" id="KW-1185">Reference proteome</keyword>
<gene>
    <name evidence="15" type="ORF">CFOL_v3_29015</name>
</gene>
<keyword evidence="5 13" id="KW-0812">Transmembrane</keyword>
<feature type="transmembrane region" description="Helical" evidence="13">
    <location>
        <begin position="80"/>
        <end position="107"/>
    </location>
</feature>
<protein>
    <recommendedName>
        <fullName evidence="3">RING-type E3 ubiquitin transferase</fullName>
        <ecNumber evidence="3">2.3.2.27</ecNumber>
    </recommendedName>
</protein>
<comment type="catalytic activity">
    <reaction evidence="1">
        <text>S-ubiquitinyl-[E2 ubiquitin-conjugating enzyme]-L-cysteine + [acceptor protein]-L-lysine = [E2 ubiquitin-conjugating enzyme]-L-cysteine + N(6)-ubiquitinyl-[acceptor protein]-L-lysine.</text>
        <dbReference type="EC" id="2.3.2.27"/>
    </reaction>
</comment>
<dbReference type="OrthoDB" id="8062037at2759"/>
<keyword evidence="7 12" id="KW-0863">Zinc-finger</keyword>
<evidence type="ECO:0000256" key="11">
    <source>
        <dbReference type="ARBA" id="ARBA00023136"/>
    </source>
</evidence>
<evidence type="ECO:0000256" key="9">
    <source>
        <dbReference type="ARBA" id="ARBA00022833"/>
    </source>
</evidence>
<evidence type="ECO:0000256" key="10">
    <source>
        <dbReference type="ARBA" id="ARBA00022989"/>
    </source>
</evidence>
<evidence type="ECO:0000256" key="12">
    <source>
        <dbReference type="PROSITE-ProRule" id="PRU00175"/>
    </source>
</evidence>
<evidence type="ECO:0000256" key="1">
    <source>
        <dbReference type="ARBA" id="ARBA00000900"/>
    </source>
</evidence>
<reference evidence="16" key="1">
    <citation type="submission" date="2016-04" db="EMBL/GenBank/DDBJ databases">
        <title>Cephalotus genome sequencing.</title>
        <authorList>
            <person name="Fukushima K."/>
            <person name="Hasebe M."/>
            <person name="Fang X."/>
        </authorList>
    </citation>
    <scope>NUCLEOTIDE SEQUENCE [LARGE SCALE GENOMIC DNA]</scope>
    <source>
        <strain evidence="16">cv. St1</strain>
    </source>
</reference>
<evidence type="ECO:0000256" key="8">
    <source>
        <dbReference type="ARBA" id="ARBA00022786"/>
    </source>
</evidence>
<accession>A0A1Q3CZD4</accession>
<dbReference type="PANTHER" id="PTHR45977">
    <property type="entry name" value="TARGET OF ERK KINASE MPK-1"/>
    <property type="match status" value="1"/>
</dbReference>
<keyword evidence="6" id="KW-0479">Metal-binding</keyword>
<keyword evidence="11 13" id="KW-0472">Membrane</keyword>
<dbReference type="GO" id="GO:0016020">
    <property type="term" value="C:membrane"/>
    <property type="evidence" value="ECO:0007669"/>
    <property type="project" value="UniProtKB-SubCell"/>
</dbReference>
<comment type="subcellular location">
    <subcellularLocation>
        <location evidence="2">Membrane</location>
        <topology evidence="2">Multi-pass membrane protein</topology>
    </subcellularLocation>
</comment>
<dbReference type="PROSITE" id="PS50089">
    <property type="entry name" value="ZF_RING_2"/>
    <property type="match status" value="1"/>
</dbReference>
<feature type="domain" description="RING-type" evidence="14">
    <location>
        <begin position="324"/>
        <end position="365"/>
    </location>
</feature>
<keyword evidence="10 13" id="KW-1133">Transmembrane helix</keyword>
<keyword evidence="9" id="KW-0862">Zinc</keyword>
<dbReference type="EC" id="2.3.2.27" evidence="3"/>
<evidence type="ECO:0000256" key="4">
    <source>
        <dbReference type="ARBA" id="ARBA00022679"/>
    </source>
</evidence>
<feature type="transmembrane region" description="Helical" evidence="13">
    <location>
        <begin position="244"/>
        <end position="263"/>
    </location>
</feature>
<feature type="transmembrane region" description="Helical" evidence="13">
    <location>
        <begin position="186"/>
        <end position="207"/>
    </location>
</feature>
<dbReference type="InterPro" id="IPR001841">
    <property type="entry name" value="Znf_RING"/>
</dbReference>
<dbReference type="InParanoid" id="A0A1Q3CZD4"/>
<keyword evidence="4" id="KW-0808">Transferase</keyword>
<dbReference type="GO" id="GO:0000325">
    <property type="term" value="C:plant-type vacuole"/>
    <property type="evidence" value="ECO:0007669"/>
    <property type="project" value="TreeGrafter"/>
</dbReference>
<evidence type="ECO:0000313" key="15">
    <source>
        <dbReference type="EMBL" id="GAV85579.1"/>
    </source>
</evidence>
<evidence type="ECO:0000256" key="5">
    <source>
        <dbReference type="ARBA" id="ARBA00022692"/>
    </source>
</evidence>
<evidence type="ECO:0000259" key="14">
    <source>
        <dbReference type="PROSITE" id="PS50089"/>
    </source>
</evidence>
<dbReference type="Pfam" id="PF13639">
    <property type="entry name" value="zf-RING_2"/>
    <property type="match status" value="1"/>
</dbReference>
<dbReference type="GO" id="GO:0008270">
    <property type="term" value="F:zinc ion binding"/>
    <property type="evidence" value="ECO:0007669"/>
    <property type="project" value="UniProtKB-KW"/>
</dbReference>
<dbReference type="GO" id="GO:0061630">
    <property type="term" value="F:ubiquitin protein ligase activity"/>
    <property type="evidence" value="ECO:0007669"/>
    <property type="project" value="UniProtKB-EC"/>
</dbReference>
<dbReference type="Gene3D" id="3.30.40.10">
    <property type="entry name" value="Zinc/RING finger domain, C3HC4 (zinc finger)"/>
    <property type="match status" value="1"/>
</dbReference>
<evidence type="ECO:0000256" key="6">
    <source>
        <dbReference type="ARBA" id="ARBA00022723"/>
    </source>
</evidence>
<dbReference type="AlphaFoldDB" id="A0A1Q3CZD4"/>
<dbReference type="GO" id="GO:0016567">
    <property type="term" value="P:protein ubiquitination"/>
    <property type="evidence" value="ECO:0007669"/>
    <property type="project" value="TreeGrafter"/>
</dbReference>
<dbReference type="SMART" id="SM00184">
    <property type="entry name" value="RING"/>
    <property type="match status" value="1"/>
</dbReference>
<evidence type="ECO:0000256" key="7">
    <source>
        <dbReference type="ARBA" id="ARBA00022771"/>
    </source>
</evidence>
<evidence type="ECO:0000256" key="3">
    <source>
        <dbReference type="ARBA" id="ARBA00012483"/>
    </source>
</evidence>